<gene>
    <name evidence="1" type="ORF">D623_10002267</name>
</gene>
<evidence type="ECO:0000313" key="1">
    <source>
        <dbReference type="EMBL" id="EPQ08371.1"/>
    </source>
</evidence>
<keyword evidence="2" id="KW-1185">Reference proteome</keyword>
<keyword evidence="1" id="KW-0489">Methyltransferase</keyword>
<proteinExistence type="predicted"/>
<sequence length="294" mass="32398">MTDCGFQDGGTEGEGGYPAAATHQLRQAWPTSIINHSILCNLHLSVWSGASWGGSYIMLPVSRLVPWAMCAGTPPPQLLEGQLHLIPTAGLVGMKHQILCPLCMCSWRPCLETVLALLVGLKKLPVRLPEGESLQCLTERAIVWQGHARQALASENVTILLGRLSEVRQQLQAEHRFKESLTHPSVPTSGPVKEVSGKDIPKFIGPILELPEETQAPLEELMLEGDLLEVRLDEHNSIWQLFQAGQPPDLKWIHTLLEDIQDFTELNQSSFGGSIHHIQEEEVGSTMPSPDWLG</sequence>
<protein>
    <submittedName>
        <fullName evidence="1">Lysine-specific demethylase 5C</fullName>
    </submittedName>
</protein>
<evidence type="ECO:0000313" key="2">
    <source>
        <dbReference type="Proteomes" id="UP000052978"/>
    </source>
</evidence>
<name>S7MV63_MYOBR</name>
<dbReference type="AlphaFoldDB" id="S7MV63"/>
<reference evidence="1 2" key="1">
    <citation type="journal article" date="2013" name="Nat. Commun.">
        <title>Genome analysis reveals insights into physiology and longevity of the Brandt's bat Myotis brandtii.</title>
        <authorList>
            <person name="Seim I."/>
            <person name="Fang X."/>
            <person name="Xiong Z."/>
            <person name="Lobanov A.V."/>
            <person name="Huang Z."/>
            <person name="Ma S."/>
            <person name="Feng Y."/>
            <person name="Turanov A.A."/>
            <person name="Zhu Y."/>
            <person name="Lenz T.L."/>
            <person name="Gerashchenko M.V."/>
            <person name="Fan D."/>
            <person name="Hee Yim S."/>
            <person name="Yao X."/>
            <person name="Jordan D."/>
            <person name="Xiong Y."/>
            <person name="Ma Y."/>
            <person name="Lyapunov A.N."/>
            <person name="Chen G."/>
            <person name="Kulakova O.I."/>
            <person name="Sun Y."/>
            <person name="Lee S.G."/>
            <person name="Bronson R.T."/>
            <person name="Moskalev A.A."/>
            <person name="Sunyaev S.R."/>
            <person name="Zhang G."/>
            <person name="Krogh A."/>
            <person name="Wang J."/>
            <person name="Gladyshev V.N."/>
        </authorList>
    </citation>
    <scope>NUCLEOTIDE SEQUENCE [LARGE SCALE GENOMIC DNA]</scope>
</reference>
<keyword evidence="1" id="KW-0808">Transferase</keyword>
<dbReference type="EMBL" id="KE162460">
    <property type="protein sequence ID" value="EPQ08371.1"/>
    <property type="molecule type" value="Genomic_DNA"/>
</dbReference>
<dbReference type="GO" id="GO:0008168">
    <property type="term" value="F:methyltransferase activity"/>
    <property type="evidence" value="ECO:0007669"/>
    <property type="project" value="UniProtKB-KW"/>
</dbReference>
<dbReference type="Proteomes" id="UP000052978">
    <property type="component" value="Unassembled WGS sequence"/>
</dbReference>
<organism evidence="1 2">
    <name type="scientific">Myotis brandtii</name>
    <name type="common">Brandt's bat</name>
    <dbReference type="NCBI Taxonomy" id="109478"/>
    <lineage>
        <taxon>Eukaryota</taxon>
        <taxon>Metazoa</taxon>
        <taxon>Chordata</taxon>
        <taxon>Craniata</taxon>
        <taxon>Vertebrata</taxon>
        <taxon>Euteleostomi</taxon>
        <taxon>Mammalia</taxon>
        <taxon>Eutheria</taxon>
        <taxon>Laurasiatheria</taxon>
        <taxon>Chiroptera</taxon>
        <taxon>Yangochiroptera</taxon>
        <taxon>Vespertilionidae</taxon>
        <taxon>Myotis</taxon>
    </lineage>
</organism>
<accession>S7MV63</accession>
<dbReference type="GO" id="GO:0032259">
    <property type="term" value="P:methylation"/>
    <property type="evidence" value="ECO:0007669"/>
    <property type="project" value="UniProtKB-KW"/>
</dbReference>